<dbReference type="SUPFAM" id="SSF53223">
    <property type="entry name" value="Aminoacid dehydrogenase-like, N-terminal domain"/>
    <property type="match status" value="1"/>
</dbReference>
<keyword evidence="3 7" id="KW-0479">Metal-binding</keyword>
<dbReference type="CDD" id="cd05312">
    <property type="entry name" value="NAD_bind_1_malic_enz"/>
    <property type="match status" value="1"/>
</dbReference>
<gene>
    <name evidence="11" type="ORF">HK097_007070</name>
</gene>
<feature type="active site" description="Proton donor" evidence="5">
    <location>
        <position position="141"/>
    </location>
</feature>
<feature type="active site" description="Proton acceptor" evidence="5">
    <location>
        <position position="214"/>
    </location>
</feature>
<dbReference type="Gene3D" id="3.40.50.720">
    <property type="entry name" value="NAD(P)-binding Rossmann-like Domain"/>
    <property type="match status" value="1"/>
</dbReference>
<dbReference type="GO" id="GO:0046872">
    <property type="term" value="F:metal ion binding"/>
    <property type="evidence" value="ECO:0007669"/>
    <property type="project" value="UniProtKB-KW"/>
</dbReference>
<dbReference type="Gene3D" id="3.40.50.10380">
    <property type="entry name" value="Malic enzyme, N-terminal domain"/>
    <property type="match status" value="1"/>
</dbReference>
<organism evidence="11 12">
    <name type="scientific">Rhizophlyctis rosea</name>
    <dbReference type="NCBI Taxonomy" id="64517"/>
    <lineage>
        <taxon>Eukaryota</taxon>
        <taxon>Fungi</taxon>
        <taxon>Fungi incertae sedis</taxon>
        <taxon>Chytridiomycota</taxon>
        <taxon>Chytridiomycota incertae sedis</taxon>
        <taxon>Chytridiomycetes</taxon>
        <taxon>Rhizophlyctidales</taxon>
        <taxon>Rhizophlyctidaceae</taxon>
        <taxon>Rhizophlyctis</taxon>
    </lineage>
</organism>
<evidence type="ECO:0000313" key="11">
    <source>
        <dbReference type="EMBL" id="KAJ3051921.1"/>
    </source>
</evidence>
<proteinExistence type="inferred from homology"/>
<dbReference type="PROSITE" id="PS00331">
    <property type="entry name" value="MALIC_ENZYMES"/>
    <property type="match status" value="1"/>
</dbReference>
<comment type="cofactor">
    <cofactor evidence="7">
        <name>Mg(2+)</name>
        <dbReference type="ChEBI" id="CHEBI:18420"/>
    </cofactor>
    <cofactor evidence="7">
        <name>Mn(2+)</name>
        <dbReference type="ChEBI" id="CHEBI:29035"/>
    </cofactor>
    <text evidence="7">Divalent metal cations. Prefers magnesium or manganese.</text>
</comment>
<feature type="binding site" evidence="7">
    <location>
        <position position="285"/>
    </location>
    <ligand>
        <name>a divalent metal cation</name>
        <dbReference type="ChEBI" id="CHEBI:60240"/>
    </ligand>
</feature>
<dbReference type="AlphaFoldDB" id="A0AAD5X5F6"/>
<feature type="binding site" evidence="7">
    <location>
        <position position="309"/>
    </location>
    <ligand>
        <name>a divalent metal cation</name>
        <dbReference type="ChEBI" id="CHEBI:60240"/>
    </ligand>
</feature>
<dbReference type="InterPro" id="IPR012301">
    <property type="entry name" value="Malic_N_dom"/>
</dbReference>
<feature type="domain" description="Malic enzyme N-terminal" evidence="10">
    <location>
        <begin position="118"/>
        <end position="300"/>
    </location>
</feature>
<dbReference type="GO" id="GO:0005739">
    <property type="term" value="C:mitochondrion"/>
    <property type="evidence" value="ECO:0007669"/>
    <property type="project" value="TreeGrafter"/>
</dbReference>
<dbReference type="Proteomes" id="UP001212841">
    <property type="component" value="Unassembled WGS sequence"/>
</dbReference>
<evidence type="ECO:0000259" key="9">
    <source>
        <dbReference type="SMART" id="SM00919"/>
    </source>
</evidence>
<keyword evidence="12" id="KW-1185">Reference proteome</keyword>
<reference evidence="11" key="1">
    <citation type="submission" date="2020-05" db="EMBL/GenBank/DDBJ databases">
        <title>Phylogenomic resolution of chytrid fungi.</title>
        <authorList>
            <person name="Stajich J.E."/>
            <person name="Amses K."/>
            <person name="Simmons R."/>
            <person name="Seto K."/>
            <person name="Myers J."/>
            <person name="Bonds A."/>
            <person name="Quandt C.A."/>
            <person name="Barry K."/>
            <person name="Liu P."/>
            <person name="Grigoriev I."/>
            <person name="Longcore J.E."/>
            <person name="James T.Y."/>
        </authorList>
    </citation>
    <scope>NUCLEOTIDE SEQUENCE</scope>
    <source>
        <strain evidence="11">JEL0318</strain>
    </source>
</reference>
<dbReference type="GO" id="GO:0051287">
    <property type="term" value="F:NAD binding"/>
    <property type="evidence" value="ECO:0007669"/>
    <property type="project" value="InterPro"/>
</dbReference>
<evidence type="ECO:0000259" key="10">
    <source>
        <dbReference type="SMART" id="SM01274"/>
    </source>
</evidence>
<protein>
    <recommendedName>
        <fullName evidence="8">Malic enzyme</fullName>
    </recommendedName>
</protein>
<dbReference type="SMART" id="SM00919">
    <property type="entry name" value="Malic_M"/>
    <property type="match status" value="1"/>
</dbReference>
<dbReference type="InterPro" id="IPR036291">
    <property type="entry name" value="NAD(P)-bd_dom_sf"/>
</dbReference>
<dbReference type="PRINTS" id="PR00072">
    <property type="entry name" value="MALOXRDTASE"/>
</dbReference>
<feature type="binding site" evidence="6">
    <location>
        <position position="453"/>
    </location>
    <ligand>
        <name>(S)-malate</name>
        <dbReference type="ChEBI" id="CHEBI:15589"/>
    </ligand>
</feature>
<dbReference type="Pfam" id="PF00390">
    <property type="entry name" value="malic"/>
    <property type="match status" value="1"/>
</dbReference>
<evidence type="ECO:0000256" key="2">
    <source>
        <dbReference type="ARBA" id="ARBA00008785"/>
    </source>
</evidence>
<feature type="binding site" evidence="6">
    <location>
        <position position="196"/>
    </location>
    <ligand>
        <name>(S)-malate</name>
        <dbReference type="ChEBI" id="CHEBI:15589"/>
    </ligand>
</feature>
<evidence type="ECO:0000313" key="12">
    <source>
        <dbReference type="Proteomes" id="UP001212841"/>
    </source>
</evidence>
<dbReference type="SMART" id="SM01274">
    <property type="entry name" value="malic"/>
    <property type="match status" value="1"/>
</dbReference>
<feature type="binding site" evidence="7">
    <location>
        <position position="286"/>
    </location>
    <ligand>
        <name>a divalent metal cation</name>
        <dbReference type="ChEBI" id="CHEBI:60240"/>
    </ligand>
</feature>
<dbReference type="PANTHER" id="PTHR23406:SF32">
    <property type="entry name" value="NADP-DEPENDENT MALIC ENZYME"/>
    <property type="match status" value="1"/>
</dbReference>
<dbReference type="InterPro" id="IPR015884">
    <property type="entry name" value="Malic_enzyme_CS"/>
</dbReference>
<feature type="binding site" evidence="6">
    <location>
        <position position="497"/>
    </location>
    <ligand>
        <name>(S)-malate</name>
        <dbReference type="ChEBI" id="CHEBI:15589"/>
    </ligand>
</feature>
<evidence type="ECO:0000256" key="7">
    <source>
        <dbReference type="PIRSR" id="PIRSR000106-3"/>
    </source>
</evidence>
<dbReference type="Pfam" id="PF03949">
    <property type="entry name" value="Malic_M"/>
    <property type="match status" value="1"/>
</dbReference>
<comment type="similarity">
    <text evidence="2 8">Belongs to the malic enzymes family.</text>
</comment>
<dbReference type="PANTHER" id="PTHR23406">
    <property type="entry name" value="MALIC ENZYME-RELATED"/>
    <property type="match status" value="1"/>
</dbReference>
<dbReference type="InterPro" id="IPR046346">
    <property type="entry name" value="Aminoacid_DH-like_N_sf"/>
</dbReference>
<dbReference type="InterPro" id="IPR001891">
    <property type="entry name" value="Malic_OxRdtase"/>
</dbReference>
<comment type="cofactor">
    <cofactor evidence="1">
        <name>Mn(2+)</name>
        <dbReference type="ChEBI" id="CHEBI:29035"/>
    </cofactor>
</comment>
<evidence type="ECO:0000256" key="8">
    <source>
        <dbReference type="RuleBase" id="RU003426"/>
    </source>
</evidence>
<sequence>MSWKTWFGTWGVKQAKERAAAEKASRSTSQATIIEEIKNDDTHPAPGTTPDTGGVAIIHSHHLNQGTSFSARARDELHLKGLVPPAQESIQRQEDRVRAYLNTLSSPLEKHVYLGRLRAEDTALFYRVVVDHLTEITPLIYTPVVGEACQKFSLIYTPGTVEGLFLSIADKDNLDEILSNWPYHAPDICVMTDGSRILGLGDLGLNGMGIPIGKLSLYVAAAGFDPSKTLPVTLDMGTDTEKYLNDPLYLGTRRKRPADEEFYAFVDAVMAAFKRKWPKLLVQFEDFSSEHAFGCLERYRNQYLTFNDDIQGTGAVILAGFINAINLSRTPLPNHRVLFFGAGSAGVGVASQLKEHFIRAGGMSEDAARDAFWLVDSKGLVTFDRGDKLPQHKTLFARRDNEGKQYKSLKEVLEYVRPTALIGLSSQGGAFGEEAVRAMKEFNERPIVFPLSNPATNAECTFEQAMNWTDGKVIFASGTAFPAYEYEGKTVEPGQGNNMYIFPGLGLGAILAKAEHVSDDMVYQTAATLAEALDEEERSHELLYPHLTRIREVSALVAKDVVKAALREGNCDQEDVLKLFGAVSRQPFHDDAVLSDPERNEALLAFVKKRMWDPHYAEDEEVLVGELKHKASL</sequence>
<dbReference type="EMBL" id="JADGJD010000344">
    <property type="protein sequence ID" value="KAJ3051921.1"/>
    <property type="molecule type" value="Genomic_DNA"/>
</dbReference>
<dbReference type="InterPro" id="IPR037062">
    <property type="entry name" value="Malic_N_dom_sf"/>
</dbReference>
<dbReference type="GO" id="GO:0004471">
    <property type="term" value="F:malate dehydrogenase (decarboxylating) (NAD+) activity"/>
    <property type="evidence" value="ECO:0007669"/>
    <property type="project" value="TreeGrafter"/>
</dbReference>
<dbReference type="InterPro" id="IPR012302">
    <property type="entry name" value="Malic_NAD-bd"/>
</dbReference>
<dbReference type="NCBIfam" id="NF010052">
    <property type="entry name" value="PRK13529.1"/>
    <property type="match status" value="1"/>
</dbReference>
<comment type="caution">
    <text evidence="11">The sequence shown here is derived from an EMBL/GenBank/DDBJ whole genome shotgun (WGS) entry which is preliminary data.</text>
</comment>
<evidence type="ECO:0000256" key="3">
    <source>
        <dbReference type="ARBA" id="ARBA00022723"/>
    </source>
</evidence>
<dbReference type="PIRSF" id="PIRSF000106">
    <property type="entry name" value="ME"/>
    <property type="match status" value="1"/>
</dbReference>
<dbReference type="GO" id="GO:0006108">
    <property type="term" value="P:malate metabolic process"/>
    <property type="evidence" value="ECO:0007669"/>
    <property type="project" value="TreeGrafter"/>
</dbReference>
<dbReference type="SUPFAM" id="SSF51735">
    <property type="entry name" value="NAD(P)-binding Rossmann-fold domains"/>
    <property type="match status" value="1"/>
</dbReference>
<evidence type="ECO:0000256" key="6">
    <source>
        <dbReference type="PIRSR" id="PIRSR000106-2"/>
    </source>
</evidence>
<feature type="domain" description="Malic enzyme NAD-binding" evidence="9">
    <location>
        <begin position="310"/>
        <end position="566"/>
    </location>
</feature>
<evidence type="ECO:0000256" key="1">
    <source>
        <dbReference type="ARBA" id="ARBA00001936"/>
    </source>
</evidence>
<dbReference type="FunFam" id="3.40.50.720:FF:000182">
    <property type="entry name" value="NAD-dependent malic enzyme"/>
    <property type="match status" value="1"/>
</dbReference>
<name>A0AAD5X5F6_9FUNG</name>
<keyword evidence="4 8" id="KW-0560">Oxidoreductase</keyword>
<evidence type="ECO:0000256" key="5">
    <source>
        <dbReference type="PIRSR" id="PIRSR000106-1"/>
    </source>
</evidence>
<evidence type="ECO:0000256" key="4">
    <source>
        <dbReference type="ARBA" id="ARBA00023002"/>
    </source>
</evidence>
<accession>A0AAD5X5F6</accession>